<dbReference type="GO" id="GO:0005615">
    <property type="term" value="C:extracellular space"/>
    <property type="evidence" value="ECO:0007669"/>
    <property type="project" value="UniProtKB-KW"/>
</dbReference>
<evidence type="ECO:0000256" key="2">
    <source>
        <dbReference type="ARBA" id="ARBA00010868"/>
    </source>
</evidence>
<evidence type="ECO:0000256" key="6">
    <source>
        <dbReference type="ARBA" id="ARBA00022729"/>
    </source>
</evidence>
<comment type="subcellular location">
    <subcellularLocation>
        <location evidence="1">Secreted</location>
    </subcellularLocation>
</comment>
<protein>
    <submittedName>
        <fullName evidence="10">CCL4 protein</fullName>
    </submittedName>
</protein>
<keyword evidence="6 8" id="KW-0732">Signal</keyword>
<evidence type="ECO:0000256" key="4">
    <source>
        <dbReference type="ARBA" id="ARBA00022514"/>
    </source>
</evidence>
<evidence type="ECO:0000313" key="10">
    <source>
        <dbReference type="EMBL" id="NXI64282.1"/>
    </source>
</evidence>
<dbReference type="PANTHER" id="PTHR12015">
    <property type="entry name" value="SMALL INDUCIBLE CYTOKINE A"/>
    <property type="match status" value="1"/>
</dbReference>
<keyword evidence="11" id="KW-1185">Reference proteome</keyword>
<feature type="domain" description="Chemokine interleukin-8-like" evidence="9">
    <location>
        <begin position="27"/>
        <end position="85"/>
    </location>
</feature>
<dbReference type="Pfam" id="PF00048">
    <property type="entry name" value="IL8"/>
    <property type="match status" value="1"/>
</dbReference>
<dbReference type="CDD" id="cd00272">
    <property type="entry name" value="Chemokine_CC"/>
    <property type="match status" value="1"/>
</dbReference>
<dbReference type="InterPro" id="IPR039809">
    <property type="entry name" value="Chemokine_b/g/d"/>
</dbReference>
<dbReference type="EMBL" id="VXAA01001681">
    <property type="protein sequence ID" value="NXI64282.1"/>
    <property type="molecule type" value="Genomic_DNA"/>
</dbReference>
<dbReference type="Proteomes" id="UP000567872">
    <property type="component" value="Unassembled WGS sequence"/>
</dbReference>
<keyword evidence="7" id="KW-0395">Inflammatory response</keyword>
<evidence type="ECO:0000256" key="1">
    <source>
        <dbReference type="ARBA" id="ARBA00004613"/>
    </source>
</evidence>
<dbReference type="InterPro" id="IPR036048">
    <property type="entry name" value="Interleukin_8-like_sf"/>
</dbReference>
<dbReference type="GO" id="GO:0006954">
    <property type="term" value="P:inflammatory response"/>
    <property type="evidence" value="ECO:0007669"/>
    <property type="project" value="UniProtKB-KW"/>
</dbReference>
<dbReference type="OrthoDB" id="9892424at2759"/>
<dbReference type="GO" id="GO:0006955">
    <property type="term" value="P:immune response"/>
    <property type="evidence" value="ECO:0007669"/>
    <property type="project" value="InterPro"/>
</dbReference>
<comment type="similarity">
    <text evidence="2">Belongs to the intercrine beta (chemokine CC) family.</text>
</comment>
<evidence type="ECO:0000256" key="8">
    <source>
        <dbReference type="SAM" id="SignalP"/>
    </source>
</evidence>
<dbReference type="PANTHER" id="PTHR12015:SF111">
    <property type="entry name" value="C-C MOTIF CHEMOKINE 17"/>
    <property type="match status" value="1"/>
</dbReference>
<dbReference type="GO" id="GO:0008009">
    <property type="term" value="F:chemokine activity"/>
    <property type="evidence" value="ECO:0007669"/>
    <property type="project" value="InterPro"/>
</dbReference>
<feature type="non-terminal residue" evidence="10">
    <location>
        <position position="89"/>
    </location>
</feature>
<keyword evidence="3" id="KW-0145">Chemotaxis</keyword>
<feature type="chain" id="PRO_5029618031" evidence="8">
    <location>
        <begin position="24"/>
        <end position="89"/>
    </location>
</feature>
<evidence type="ECO:0000256" key="3">
    <source>
        <dbReference type="ARBA" id="ARBA00022500"/>
    </source>
</evidence>
<reference evidence="10 11" key="1">
    <citation type="submission" date="2019-09" db="EMBL/GenBank/DDBJ databases">
        <title>Bird 10,000 Genomes (B10K) Project - Family phase.</title>
        <authorList>
            <person name="Zhang G."/>
        </authorList>
    </citation>
    <scope>NUCLEOTIDE SEQUENCE [LARGE SCALE GENOMIC DNA]</scope>
    <source>
        <strain evidence="10">B10K-DU-001-57</strain>
        <tissue evidence="10">Muscle</tissue>
    </source>
</reference>
<accession>A0A7K9UUR7</accession>
<gene>
    <name evidence="10" type="primary">Ccl4_2</name>
    <name evidence="10" type="ORF">ANSSEM_R15747</name>
</gene>
<dbReference type="SUPFAM" id="SSF54117">
    <property type="entry name" value="Interleukin 8-like chemokines"/>
    <property type="match status" value="1"/>
</dbReference>
<dbReference type="SMART" id="SM00199">
    <property type="entry name" value="SCY"/>
    <property type="match status" value="1"/>
</dbReference>
<dbReference type="AlphaFoldDB" id="A0A7K9UUR7"/>
<dbReference type="FunFam" id="2.40.50.40:FF:000002">
    <property type="entry name" value="C-C motif chemokine"/>
    <property type="match status" value="1"/>
</dbReference>
<organism evidence="10 11">
    <name type="scientific">Anseranas semipalmata</name>
    <name type="common">Magpie goose</name>
    <name type="synonym">Anas semipalmata</name>
    <dbReference type="NCBI Taxonomy" id="8851"/>
    <lineage>
        <taxon>Eukaryota</taxon>
        <taxon>Metazoa</taxon>
        <taxon>Chordata</taxon>
        <taxon>Craniata</taxon>
        <taxon>Vertebrata</taxon>
        <taxon>Euteleostomi</taxon>
        <taxon>Archelosauria</taxon>
        <taxon>Archosauria</taxon>
        <taxon>Dinosauria</taxon>
        <taxon>Saurischia</taxon>
        <taxon>Theropoda</taxon>
        <taxon>Coelurosauria</taxon>
        <taxon>Aves</taxon>
        <taxon>Neognathae</taxon>
        <taxon>Galloanserae</taxon>
        <taxon>Anseriformes</taxon>
        <taxon>Anseranatidae</taxon>
        <taxon>Anseranas</taxon>
    </lineage>
</organism>
<keyword evidence="4" id="KW-0202">Cytokine</keyword>
<feature type="signal peptide" evidence="8">
    <location>
        <begin position="1"/>
        <end position="23"/>
    </location>
</feature>
<comment type="caution">
    <text evidence="10">The sequence shown here is derived from an EMBL/GenBank/DDBJ whole genome shotgun (WGS) entry which is preliminary data.</text>
</comment>
<proteinExistence type="inferred from homology"/>
<dbReference type="Gene3D" id="2.40.50.40">
    <property type="match status" value="1"/>
</dbReference>
<dbReference type="InterPro" id="IPR001811">
    <property type="entry name" value="Chemokine_IL8-like_dom"/>
</dbReference>
<evidence type="ECO:0000256" key="7">
    <source>
        <dbReference type="ARBA" id="ARBA00023198"/>
    </source>
</evidence>
<feature type="non-terminal residue" evidence="10">
    <location>
        <position position="1"/>
    </location>
</feature>
<name>A0A7K9UUR7_ANSSE</name>
<keyword evidence="5" id="KW-0964">Secreted</keyword>
<evidence type="ECO:0000313" key="11">
    <source>
        <dbReference type="Proteomes" id="UP000567872"/>
    </source>
</evidence>
<sequence>MLSARPVLLLVLLLTFSQHCTTALPTPTECCFRYAQKTVRLANMQSFYETPKDCSLPAVVIVTVSGFKVCADPEKPWVKRAINKLRRKK</sequence>
<evidence type="ECO:0000259" key="9">
    <source>
        <dbReference type="SMART" id="SM00199"/>
    </source>
</evidence>
<evidence type="ECO:0000256" key="5">
    <source>
        <dbReference type="ARBA" id="ARBA00022525"/>
    </source>
</evidence>